<gene>
    <name evidence="2" type="ORF">KDK95_14425</name>
</gene>
<dbReference type="Proteomes" id="UP000676325">
    <property type="component" value="Unassembled WGS sequence"/>
</dbReference>
<dbReference type="EMBL" id="JAGSOH010000036">
    <property type="protein sequence ID" value="MBR7827511.1"/>
    <property type="molecule type" value="Genomic_DNA"/>
</dbReference>
<evidence type="ECO:0000313" key="2">
    <source>
        <dbReference type="EMBL" id="MBR7827511.1"/>
    </source>
</evidence>
<feature type="region of interest" description="Disordered" evidence="1">
    <location>
        <begin position="1"/>
        <end position="20"/>
    </location>
</feature>
<reference evidence="2" key="1">
    <citation type="submission" date="2021-04" db="EMBL/GenBank/DDBJ databases">
        <title>Genome based classification of Actinospica acidithermotolerans sp. nov., an actinobacterium isolated from an Indonesian hot spring.</title>
        <authorList>
            <person name="Kusuma A.B."/>
            <person name="Putra K.E."/>
            <person name="Nafisah S."/>
            <person name="Loh J."/>
            <person name="Nouioui I."/>
            <person name="Goodfellow M."/>
        </authorList>
    </citation>
    <scope>NUCLEOTIDE SEQUENCE</scope>
    <source>
        <strain evidence="2">MGRD01-02</strain>
    </source>
</reference>
<keyword evidence="3" id="KW-1185">Reference proteome</keyword>
<name>A0A941E9L0_9ACTN</name>
<dbReference type="AlphaFoldDB" id="A0A941E9L0"/>
<proteinExistence type="predicted"/>
<evidence type="ECO:0000313" key="3">
    <source>
        <dbReference type="Proteomes" id="UP000676325"/>
    </source>
</evidence>
<protein>
    <submittedName>
        <fullName evidence="2">Uncharacterized protein</fullName>
    </submittedName>
</protein>
<evidence type="ECO:0000256" key="1">
    <source>
        <dbReference type="SAM" id="MobiDB-lite"/>
    </source>
</evidence>
<comment type="caution">
    <text evidence="2">The sequence shown here is derived from an EMBL/GenBank/DDBJ whole genome shotgun (WGS) entry which is preliminary data.</text>
</comment>
<dbReference type="RefSeq" id="WP_212518654.1">
    <property type="nucleotide sequence ID" value="NZ_JAGSOH010000036.1"/>
</dbReference>
<organism evidence="2 3">
    <name type="scientific">Actinospica acidithermotolerans</name>
    <dbReference type="NCBI Taxonomy" id="2828514"/>
    <lineage>
        <taxon>Bacteria</taxon>
        <taxon>Bacillati</taxon>
        <taxon>Actinomycetota</taxon>
        <taxon>Actinomycetes</taxon>
        <taxon>Catenulisporales</taxon>
        <taxon>Actinospicaceae</taxon>
        <taxon>Actinospica</taxon>
    </lineage>
</organism>
<accession>A0A941E9L0</accession>
<sequence length="259" mass="28013">MVLRRLLPGRKTDSAREGAPVSGEEIADLLESLTAASTSATWKCRHAAGSVMVEGTVDFAARESRATVIRGKATYEYVRRGSTAFRSPVLQDAPEDAEQSWEYTSETDACGIHAYAIPGVLAAAVRAASGNLGVGKPEEVGERKLTPVTVTLKPKTTDPDGRVARLARQLRDHGAMVLLVSALVEPSGWDDETDEPTGPMIARLRLELPHWTPADNPMDDHAVTVDLFDLNEPVDIAVPEESAAERRRTNRTCADLALF</sequence>